<dbReference type="InterPro" id="IPR006620">
    <property type="entry name" value="Pro_4_hyd_alph"/>
</dbReference>
<evidence type="ECO:0000313" key="9">
    <source>
        <dbReference type="Proteomes" id="UP000604046"/>
    </source>
</evidence>
<dbReference type="PANTHER" id="PTHR10869">
    <property type="entry name" value="PROLYL 4-HYDROXYLASE ALPHA SUBUNIT"/>
    <property type="match status" value="1"/>
</dbReference>
<evidence type="ECO:0000313" key="8">
    <source>
        <dbReference type="EMBL" id="CAE7551613.1"/>
    </source>
</evidence>
<dbReference type="GO" id="GO:0005783">
    <property type="term" value="C:endoplasmic reticulum"/>
    <property type="evidence" value="ECO:0007669"/>
    <property type="project" value="TreeGrafter"/>
</dbReference>
<dbReference type="GO" id="GO:0004656">
    <property type="term" value="F:procollagen-proline 4-dioxygenase activity"/>
    <property type="evidence" value="ECO:0007669"/>
    <property type="project" value="TreeGrafter"/>
</dbReference>
<dbReference type="InterPro" id="IPR044862">
    <property type="entry name" value="Pro_4_hyd_alph_FE2OG_OXY"/>
</dbReference>
<feature type="domain" description="Prolyl 4-hydroxylase alpha subunit" evidence="7">
    <location>
        <begin position="90"/>
        <end position="268"/>
    </location>
</feature>
<feature type="signal peptide" evidence="6">
    <location>
        <begin position="1"/>
        <end position="20"/>
    </location>
</feature>
<evidence type="ECO:0000256" key="4">
    <source>
        <dbReference type="ARBA" id="ARBA00023002"/>
    </source>
</evidence>
<dbReference type="SMART" id="SM00702">
    <property type="entry name" value="P4Hc"/>
    <property type="match status" value="1"/>
</dbReference>
<evidence type="ECO:0000256" key="1">
    <source>
        <dbReference type="ARBA" id="ARBA00001961"/>
    </source>
</evidence>
<protein>
    <recommendedName>
        <fullName evidence="7">Prolyl 4-hydroxylase alpha subunit domain-containing protein</fullName>
    </recommendedName>
</protein>
<dbReference type="AlphaFoldDB" id="A0A812U4C5"/>
<keyword evidence="4" id="KW-0560">Oxidoreductase</keyword>
<evidence type="ECO:0000259" key="7">
    <source>
        <dbReference type="SMART" id="SM00702"/>
    </source>
</evidence>
<dbReference type="GO" id="GO:0031418">
    <property type="term" value="F:L-ascorbic acid binding"/>
    <property type="evidence" value="ECO:0007669"/>
    <property type="project" value="InterPro"/>
</dbReference>
<proteinExistence type="predicted"/>
<dbReference type="OrthoDB" id="69177at2759"/>
<dbReference type="GO" id="GO:0005506">
    <property type="term" value="F:iron ion binding"/>
    <property type="evidence" value="ECO:0007669"/>
    <property type="project" value="InterPro"/>
</dbReference>
<reference evidence="8" key="1">
    <citation type="submission" date="2021-02" db="EMBL/GenBank/DDBJ databases">
        <authorList>
            <person name="Dougan E. K."/>
            <person name="Rhodes N."/>
            <person name="Thang M."/>
            <person name="Chan C."/>
        </authorList>
    </citation>
    <scope>NUCLEOTIDE SEQUENCE</scope>
</reference>
<keyword evidence="2" id="KW-0479">Metal-binding</keyword>
<evidence type="ECO:0000256" key="6">
    <source>
        <dbReference type="SAM" id="SignalP"/>
    </source>
</evidence>
<dbReference type="PANTHER" id="PTHR10869:SF246">
    <property type="entry name" value="TRANSMEMBRANE PROLYL 4-HYDROXYLASE"/>
    <property type="match status" value="1"/>
</dbReference>
<dbReference type="Proteomes" id="UP000604046">
    <property type="component" value="Unassembled WGS sequence"/>
</dbReference>
<comment type="cofactor">
    <cofactor evidence="1">
        <name>L-ascorbate</name>
        <dbReference type="ChEBI" id="CHEBI:38290"/>
    </cofactor>
</comment>
<keyword evidence="3" id="KW-0223">Dioxygenase</keyword>
<comment type="caution">
    <text evidence="8">The sequence shown here is derived from an EMBL/GenBank/DDBJ whole genome shotgun (WGS) entry which is preliminary data.</text>
</comment>
<keyword evidence="9" id="KW-1185">Reference proteome</keyword>
<keyword evidence="6" id="KW-0732">Signal</keyword>
<evidence type="ECO:0000256" key="2">
    <source>
        <dbReference type="ARBA" id="ARBA00022723"/>
    </source>
</evidence>
<organism evidence="8 9">
    <name type="scientific">Symbiodinium natans</name>
    <dbReference type="NCBI Taxonomy" id="878477"/>
    <lineage>
        <taxon>Eukaryota</taxon>
        <taxon>Sar</taxon>
        <taxon>Alveolata</taxon>
        <taxon>Dinophyceae</taxon>
        <taxon>Suessiales</taxon>
        <taxon>Symbiodiniaceae</taxon>
        <taxon>Symbiodinium</taxon>
    </lineage>
</organism>
<gene>
    <name evidence="8" type="ORF">SNAT2548_LOCUS30981</name>
</gene>
<keyword evidence="5" id="KW-0408">Iron</keyword>
<dbReference type="InterPro" id="IPR045054">
    <property type="entry name" value="P4HA-like"/>
</dbReference>
<evidence type="ECO:0000256" key="5">
    <source>
        <dbReference type="ARBA" id="ARBA00023004"/>
    </source>
</evidence>
<sequence length="271" mass="29814">MARRLCLLAAVAAALLRAGCFVGVQLFPSRVARPPRVSGHSTARALLQDQLIEPLVDFAGNGTAFAVSDAVLADATPAIQTMKYEVPTFSPGFVVDGVISTEDCQQLVQLCEDIGFRTRWSQVGAVTLYMPEQFSNHIFERLKPFLPDHFGGRPIGIHRRWAVLKYEKGQYLNPHIDGHTPGTVRIGNELQKETGTRSYMSCLFWLSDDVEGGETVFTYPQGGTWVAIPPKTGAALLFFHGQNAVNNPMHYGGDVKSGVKYLVRSDIIYQT</sequence>
<feature type="chain" id="PRO_5032659080" description="Prolyl 4-hydroxylase alpha subunit domain-containing protein" evidence="6">
    <location>
        <begin position="21"/>
        <end position="271"/>
    </location>
</feature>
<name>A0A812U4C5_9DINO</name>
<dbReference type="Gene3D" id="2.60.120.620">
    <property type="entry name" value="q2cbj1_9rhob like domain"/>
    <property type="match status" value="1"/>
</dbReference>
<evidence type="ECO:0000256" key="3">
    <source>
        <dbReference type="ARBA" id="ARBA00022964"/>
    </source>
</evidence>
<accession>A0A812U4C5</accession>
<dbReference type="Pfam" id="PF13640">
    <property type="entry name" value="2OG-FeII_Oxy_3"/>
    <property type="match status" value="1"/>
</dbReference>
<dbReference type="EMBL" id="CAJNDS010002634">
    <property type="protein sequence ID" value="CAE7551613.1"/>
    <property type="molecule type" value="Genomic_DNA"/>
</dbReference>